<evidence type="ECO:0000256" key="1">
    <source>
        <dbReference type="SAM" id="MobiDB-lite"/>
    </source>
</evidence>
<reference evidence="2" key="2">
    <citation type="submission" date="2023-05" db="EMBL/GenBank/DDBJ databases">
        <authorList>
            <consortium name="Lawrence Berkeley National Laboratory"/>
            <person name="Steindorff A."/>
            <person name="Hensen N."/>
            <person name="Bonometti L."/>
            <person name="Westerberg I."/>
            <person name="Brannstrom I.O."/>
            <person name="Guillou S."/>
            <person name="Cros-Aarteil S."/>
            <person name="Calhoun S."/>
            <person name="Haridas S."/>
            <person name="Kuo A."/>
            <person name="Mondo S."/>
            <person name="Pangilinan J."/>
            <person name="Riley R."/>
            <person name="Labutti K."/>
            <person name="Andreopoulos B."/>
            <person name="Lipzen A."/>
            <person name="Chen C."/>
            <person name="Yanf M."/>
            <person name="Daum C."/>
            <person name="Ng V."/>
            <person name="Clum A."/>
            <person name="Ohm R."/>
            <person name="Martin F."/>
            <person name="Silar P."/>
            <person name="Natvig D."/>
            <person name="Lalanne C."/>
            <person name="Gautier V."/>
            <person name="Ament-Velasquez S.L."/>
            <person name="Kruys A."/>
            <person name="Hutchinson M.I."/>
            <person name="Powell A.J."/>
            <person name="Barry K."/>
            <person name="Miller A.N."/>
            <person name="Grigoriev I.V."/>
            <person name="Debuchy R."/>
            <person name="Gladieux P."/>
            <person name="Thoren M.H."/>
            <person name="Johannesson H."/>
        </authorList>
    </citation>
    <scope>NUCLEOTIDE SEQUENCE</scope>
    <source>
        <strain evidence="2">CBS 532.94</strain>
    </source>
</reference>
<organism evidence="2 3">
    <name type="scientific">Achaetomium macrosporum</name>
    <dbReference type="NCBI Taxonomy" id="79813"/>
    <lineage>
        <taxon>Eukaryota</taxon>
        <taxon>Fungi</taxon>
        <taxon>Dikarya</taxon>
        <taxon>Ascomycota</taxon>
        <taxon>Pezizomycotina</taxon>
        <taxon>Sordariomycetes</taxon>
        <taxon>Sordariomycetidae</taxon>
        <taxon>Sordariales</taxon>
        <taxon>Chaetomiaceae</taxon>
        <taxon>Achaetomium</taxon>
    </lineage>
</organism>
<proteinExistence type="predicted"/>
<keyword evidence="3" id="KW-1185">Reference proteome</keyword>
<feature type="compositionally biased region" description="Low complexity" evidence="1">
    <location>
        <begin position="186"/>
        <end position="200"/>
    </location>
</feature>
<protein>
    <submittedName>
        <fullName evidence="2">Uncharacterized protein</fullName>
    </submittedName>
</protein>
<comment type="caution">
    <text evidence="2">The sequence shown here is derived from an EMBL/GenBank/DDBJ whole genome shotgun (WGS) entry which is preliminary data.</text>
</comment>
<name>A0AAN7C8A2_9PEZI</name>
<reference evidence="2" key="1">
    <citation type="journal article" date="2023" name="Mol. Phylogenet. Evol.">
        <title>Genome-scale phylogeny and comparative genomics of the fungal order Sordariales.</title>
        <authorList>
            <person name="Hensen N."/>
            <person name="Bonometti L."/>
            <person name="Westerberg I."/>
            <person name="Brannstrom I.O."/>
            <person name="Guillou S."/>
            <person name="Cros-Aarteil S."/>
            <person name="Calhoun S."/>
            <person name="Haridas S."/>
            <person name="Kuo A."/>
            <person name="Mondo S."/>
            <person name="Pangilinan J."/>
            <person name="Riley R."/>
            <person name="LaButti K."/>
            <person name="Andreopoulos B."/>
            <person name="Lipzen A."/>
            <person name="Chen C."/>
            <person name="Yan M."/>
            <person name="Daum C."/>
            <person name="Ng V."/>
            <person name="Clum A."/>
            <person name="Steindorff A."/>
            <person name="Ohm R.A."/>
            <person name="Martin F."/>
            <person name="Silar P."/>
            <person name="Natvig D.O."/>
            <person name="Lalanne C."/>
            <person name="Gautier V."/>
            <person name="Ament-Velasquez S.L."/>
            <person name="Kruys A."/>
            <person name="Hutchinson M.I."/>
            <person name="Powell A.J."/>
            <person name="Barry K."/>
            <person name="Miller A.N."/>
            <person name="Grigoriev I.V."/>
            <person name="Debuchy R."/>
            <person name="Gladieux P."/>
            <person name="Hiltunen Thoren M."/>
            <person name="Johannesson H."/>
        </authorList>
    </citation>
    <scope>NUCLEOTIDE SEQUENCE</scope>
    <source>
        <strain evidence="2">CBS 532.94</strain>
    </source>
</reference>
<dbReference type="EMBL" id="MU860157">
    <property type="protein sequence ID" value="KAK4237070.1"/>
    <property type="molecule type" value="Genomic_DNA"/>
</dbReference>
<dbReference type="Proteomes" id="UP001303760">
    <property type="component" value="Unassembled WGS sequence"/>
</dbReference>
<accession>A0AAN7C8A2</accession>
<sequence>MSAPNTLYITLQHLKTVDYNTEFHWGLYITGSSPPSRHLLSVTDANPPIMDLRIELREVEDPRRAPTMVVCLKIANSPGLTALHSAASAVRLMDNGQLPHGEPQWTSRVWVKEVLYILAKRGCIQMPWGLDKIERNFLYTANENMLCTGKAKVYNELAWLTRSVDDAIYGPMPIVTKPRSRTELPSKSSYAEAAARSSRP</sequence>
<feature type="region of interest" description="Disordered" evidence="1">
    <location>
        <begin position="178"/>
        <end position="200"/>
    </location>
</feature>
<dbReference type="AlphaFoldDB" id="A0AAN7C8A2"/>
<evidence type="ECO:0000313" key="3">
    <source>
        <dbReference type="Proteomes" id="UP001303760"/>
    </source>
</evidence>
<evidence type="ECO:0000313" key="2">
    <source>
        <dbReference type="EMBL" id="KAK4237070.1"/>
    </source>
</evidence>
<gene>
    <name evidence="2" type="ORF">C8A03DRAFT_35001</name>
</gene>